<evidence type="ECO:0000313" key="3">
    <source>
        <dbReference type="EMBL" id="CAG8556945.1"/>
    </source>
</evidence>
<keyword evidence="4" id="KW-1185">Reference proteome</keyword>
<dbReference type="Proteomes" id="UP000789706">
    <property type="component" value="Unassembled WGS sequence"/>
</dbReference>
<dbReference type="SUPFAM" id="SSF117281">
    <property type="entry name" value="Kelch motif"/>
    <property type="match status" value="1"/>
</dbReference>
<dbReference type="PANTHER" id="PTHR46093">
    <property type="entry name" value="ACYL-COA-BINDING DOMAIN-CONTAINING PROTEIN 5"/>
    <property type="match status" value="1"/>
</dbReference>
<dbReference type="InterPro" id="IPR006652">
    <property type="entry name" value="Kelch_1"/>
</dbReference>
<comment type="caution">
    <text evidence="3">The sequence shown here is derived from an EMBL/GenBank/DDBJ whole genome shotgun (WGS) entry which is preliminary data.</text>
</comment>
<dbReference type="EMBL" id="CAJVPK010000884">
    <property type="protein sequence ID" value="CAG8556945.1"/>
    <property type="molecule type" value="Genomic_DNA"/>
</dbReference>
<dbReference type="InterPro" id="IPR015915">
    <property type="entry name" value="Kelch-typ_b-propeller"/>
</dbReference>
<gene>
    <name evidence="3" type="ORF">DEBURN_LOCUS7388</name>
</gene>
<dbReference type="AlphaFoldDB" id="A0A9N9BAI1"/>
<evidence type="ECO:0000256" key="1">
    <source>
        <dbReference type="ARBA" id="ARBA00022441"/>
    </source>
</evidence>
<dbReference type="PANTHER" id="PTHR46093:SF3">
    <property type="entry name" value="ACYL-COA-BINDING DOMAIN-CONTAINING PROTEIN 4"/>
    <property type="match status" value="1"/>
</dbReference>
<feature type="non-terminal residue" evidence="3">
    <location>
        <position position="106"/>
    </location>
</feature>
<accession>A0A9N9BAI1</accession>
<reference evidence="3" key="1">
    <citation type="submission" date="2021-06" db="EMBL/GenBank/DDBJ databases">
        <authorList>
            <person name="Kallberg Y."/>
            <person name="Tangrot J."/>
            <person name="Rosling A."/>
        </authorList>
    </citation>
    <scope>NUCLEOTIDE SEQUENCE</scope>
    <source>
        <strain evidence="3">AZ414A</strain>
    </source>
</reference>
<sequence>KNTWTKIDVSNSHRRLSHTSTQVGSYLFIVGGHDGTKYTSEPRSVFGTPPSGRGYHTTVLYDSRLFVFGGYDGHSVFDDVYILDLSACAYLPQIINFKLLEKTDSI</sequence>
<dbReference type="Gene3D" id="2.120.10.80">
    <property type="entry name" value="Kelch-type beta propeller"/>
    <property type="match status" value="1"/>
</dbReference>
<dbReference type="OrthoDB" id="10251809at2759"/>
<name>A0A9N9BAI1_9GLOM</name>
<organism evidence="3 4">
    <name type="scientific">Diversispora eburnea</name>
    <dbReference type="NCBI Taxonomy" id="1213867"/>
    <lineage>
        <taxon>Eukaryota</taxon>
        <taxon>Fungi</taxon>
        <taxon>Fungi incertae sedis</taxon>
        <taxon>Mucoromycota</taxon>
        <taxon>Glomeromycotina</taxon>
        <taxon>Glomeromycetes</taxon>
        <taxon>Diversisporales</taxon>
        <taxon>Diversisporaceae</taxon>
        <taxon>Diversispora</taxon>
    </lineage>
</organism>
<dbReference type="Pfam" id="PF01344">
    <property type="entry name" value="Kelch_1"/>
    <property type="match status" value="1"/>
</dbReference>
<evidence type="ECO:0000256" key="2">
    <source>
        <dbReference type="ARBA" id="ARBA00022737"/>
    </source>
</evidence>
<evidence type="ECO:0000313" key="4">
    <source>
        <dbReference type="Proteomes" id="UP000789706"/>
    </source>
</evidence>
<protein>
    <submittedName>
        <fullName evidence="3">151_t:CDS:1</fullName>
    </submittedName>
</protein>
<keyword evidence="2" id="KW-0677">Repeat</keyword>
<keyword evidence="1" id="KW-0880">Kelch repeat</keyword>
<proteinExistence type="predicted"/>